<protein>
    <submittedName>
        <fullName evidence="2">Carboxypeptidase-like regulatory domain-containing protein</fullName>
    </submittedName>
</protein>
<proteinExistence type="predicted"/>
<dbReference type="Proteomes" id="UP000704068">
    <property type="component" value="Unassembled WGS sequence"/>
</dbReference>
<dbReference type="AlphaFoldDB" id="A0A929RXJ8"/>
<dbReference type="InterPro" id="IPR043741">
    <property type="entry name" value="DUF5686"/>
</dbReference>
<dbReference type="SUPFAM" id="SSF49464">
    <property type="entry name" value="Carboxypeptidase regulatory domain-like"/>
    <property type="match status" value="1"/>
</dbReference>
<evidence type="ECO:0000313" key="2">
    <source>
        <dbReference type="EMBL" id="MBF0969544.1"/>
    </source>
</evidence>
<keyword evidence="2" id="KW-0121">Carboxypeptidase</keyword>
<dbReference type="Pfam" id="PF13715">
    <property type="entry name" value="CarbopepD_reg_2"/>
    <property type="match status" value="1"/>
</dbReference>
<dbReference type="EMBL" id="JABZGR010000001">
    <property type="protein sequence ID" value="MBF0969544.1"/>
    <property type="molecule type" value="Genomic_DNA"/>
</dbReference>
<reference evidence="2" key="1">
    <citation type="submission" date="2020-04" db="EMBL/GenBank/DDBJ databases">
        <title>Deep metagenomics examines the oral microbiome during advanced dental caries in children, revealing novel taxa and co-occurrences with host molecules.</title>
        <authorList>
            <person name="Baker J.L."/>
            <person name="Morton J.T."/>
            <person name="Dinis M."/>
            <person name="Alvarez R."/>
            <person name="Tran N.C."/>
            <person name="Knight R."/>
            <person name="Edlund A."/>
        </authorList>
    </citation>
    <scope>NUCLEOTIDE SEQUENCE</scope>
    <source>
        <strain evidence="2">JCVI_34_bin.1</strain>
    </source>
</reference>
<organism evidence="2 3">
    <name type="scientific">Alloprevotella tannerae</name>
    <dbReference type="NCBI Taxonomy" id="76122"/>
    <lineage>
        <taxon>Bacteria</taxon>
        <taxon>Pseudomonadati</taxon>
        <taxon>Bacteroidota</taxon>
        <taxon>Bacteroidia</taxon>
        <taxon>Bacteroidales</taxon>
        <taxon>Prevotellaceae</taxon>
        <taxon>Alloprevotella</taxon>
    </lineage>
</organism>
<dbReference type="RefSeq" id="WP_303762527.1">
    <property type="nucleotide sequence ID" value="NZ_JABZGR010000001.1"/>
</dbReference>
<name>A0A929RXJ8_9BACT</name>
<sequence>MNRLLFSLLFSLMAITAFAQRIEGTITDARTGERLAFVNVHYDRGAATQSNINGDYFIEFKQRKLTVSLVGYKTQTFRLTAAQHLDIRLEPSSENELGEAVVKGRKDKYSRKNNPAVDLMRKVIAAKKESDLRQHDYYSYDKYSKLTFALNDVSEKMFTEGILKRFSVLQDNVETCNETGKRILPVSIDETVSQEIYRRQPRSEKSIVQGKQTTGFNTLFNTGDLLTEVLNDCFADVNIYEDNIRLLKLQFISPLGGNTAINFYRYFIVDTLDMNGEKTIELNFTPNNPQDVGFSGALYIAADSTYRVVKADLTLPKKSDVNYVDNMRIIQDFKRLESGEQFLMRDDMIVEMQVVSFVQALMVRRITENSNLSFTTLPDKTFKFKGDKMTAANATIRPAEFWRQYRANDPMSESEERMQEIMGQVGQVKGFRGILWVAKAFIENFVETTTDPKKGSKFDVGPVNTTFSYNFVDGFRLRAGGQTTANLNPHLFFRGYVAYGFKDRRVKGLGEVTYSFLPKAYLPREFPVNNLTFTYNHDVMAPSDRFLPTDKDNVFTALKWTKVNHMLYYTYFRLLWDREWENNLRLNVRLNHEKDEPTAALFYQPLDGRGAPSNDPSRWLHHLTTTDLTLSLTFQPGATWMNTKQRRYMINKDVPVFSLSHTIGLRGVLGSDYTYNFTEASIYKRFWLGSWGKIETRLAGGIQWNKVPYPLLIMPRANLSYILQTNMFNLINNMEFLNDRYASLMLSWDFNGKIFNRIPLLKHLKWREYIGCNMLWGTLTDKNNPTLARHASDSKLFYFPGEFQPDGSFRYLSSVMDKRTPYIEVFAGVHNIFKVLHVEYVRRLTYLNIPKRHQWGIRAMLRISF</sequence>
<dbReference type="Gene3D" id="2.60.40.1120">
    <property type="entry name" value="Carboxypeptidase-like, regulatory domain"/>
    <property type="match status" value="1"/>
</dbReference>
<feature type="chain" id="PRO_5037919406" evidence="1">
    <location>
        <begin position="20"/>
        <end position="865"/>
    </location>
</feature>
<dbReference type="GO" id="GO:0004180">
    <property type="term" value="F:carboxypeptidase activity"/>
    <property type="evidence" value="ECO:0007669"/>
    <property type="project" value="UniProtKB-KW"/>
</dbReference>
<accession>A0A929RXJ8</accession>
<keyword evidence="2" id="KW-0645">Protease</keyword>
<dbReference type="InterPro" id="IPR008969">
    <property type="entry name" value="CarboxyPept-like_regulatory"/>
</dbReference>
<evidence type="ECO:0000256" key="1">
    <source>
        <dbReference type="SAM" id="SignalP"/>
    </source>
</evidence>
<comment type="caution">
    <text evidence="2">The sequence shown here is derived from an EMBL/GenBank/DDBJ whole genome shotgun (WGS) entry which is preliminary data.</text>
</comment>
<dbReference type="Pfam" id="PF18939">
    <property type="entry name" value="DUF5686"/>
    <property type="match status" value="1"/>
</dbReference>
<keyword evidence="2" id="KW-0378">Hydrolase</keyword>
<keyword evidence="1" id="KW-0732">Signal</keyword>
<gene>
    <name evidence="2" type="ORF">HXK21_00670</name>
</gene>
<feature type="signal peptide" evidence="1">
    <location>
        <begin position="1"/>
        <end position="19"/>
    </location>
</feature>
<evidence type="ECO:0000313" key="3">
    <source>
        <dbReference type="Proteomes" id="UP000704068"/>
    </source>
</evidence>